<dbReference type="GO" id="GO:0009366">
    <property type="term" value="C:enterobactin synthetase complex"/>
    <property type="evidence" value="ECO:0007669"/>
    <property type="project" value="TreeGrafter"/>
</dbReference>
<dbReference type="PROSITE" id="PS00455">
    <property type="entry name" value="AMP_BINDING"/>
    <property type="match status" value="1"/>
</dbReference>
<gene>
    <name evidence="5" type="ORF">Psuf_021150</name>
</gene>
<dbReference type="GO" id="GO:0008610">
    <property type="term" value="P:lipid biosynthetic process"/>
    <property type="evidence" value="ECO:0007669"/>
    <property type="project" value="UniProtKB-ARBA"/>
</dbReference>
<name>A0A6F8YFC9_9ACTN</name>
<dbReference type="SUPFAM" id="SSF52777">
    <property type="entry name" value="CoA-dependent acyltransferases"/>
    <property type="match status" value="2"/>
</dbReference>
<evidence type="ECO:0000256" key="3">
    <source>
        <dbReference type="ARBA" id="ARBA00022553"/>
    </source>
</evidence>
<evidence type="ECO:0000256" key="1">
    <source>
        <dbReference type="ARBA" id="ARBA00001957"/>
    </source>
</evidence>
<comment type="cofactor">
    <cofactor evidence="1">
        <name>pantetheine 4'-phosphate</name>
        <dbReference type="ChEBI" id="CHEBI:47942"/>
    </cofactor>
</comment>
<dbReference type="Pfam" id="PF00668">
    <property type="entry name" value="Condensation"/>
    <property type="match status" value="1"/>
</dbReference>
<dbReference type="Pfam" id="PF00975">
    <property type="entry name" value="Thioesterase"/>
    <property type="match status" value="1"/>
</dbReference>
<keyword evidence="2" id="KW-0596">Phosphopantetheine</keyword>
<organism evidence="5 6">
    <name type="scientific">Phytohabitans suffuscus</name>
    <dbReference type="NCBI Taxonomy" id="624315"/>
    <lineage>
        <taxon>Bacteria</taxon>
        <taxon>Bacillati</taxon>
        <taxon>Actinomycetota</taxon>
        <taxon>Actinomycetes</taxon>
        <taxon>Micromonosporales</taxon>
        <taxon>Micromonosporaceae</taxon>
    </lineage>
</organism>
<dbReference type="Pfam" id="PF00501">
    <property type="entry name" value="AMP-binding"/>
    <property type="match status" value="1"/>
</dbReference>
<protein>
    <recommendedName>
        <fullName evidence="4">Carrier domain-containing protein</fullName>
    </recommendedName>
</protein>
<dbReference type="InterPro" id="IPR020845">
    <property type="entry name" value="AMP-binding_CS"/>
</dbReference>
<dbReference type="GO" id="GO:0043041">
    <property type="term" value="P:amino acid activation for nonribosomal peptide biosynthetic process"/>
    <property type="evidence" value="ECO:0007669"/>
    <property type="project" value="TreeGrafter"/>
</dbReference>
<dbReference type="FunFam" id="3.40.50.12780:FF:000012">
    <property type="entry name" value="Non-ribosomal peptide synthetase"/>
    <property type="match status" value="1"/>
</dbReference>
<dbReference type="InterPro" id="IPR029058">
    <property type="entry name" value="AB_hydrolase_fold"/>
</dbReference>
<dbReference type="Gene3D" id="2.30.38.10">
    <property type="entry name" value="Luciferase, Domain 3"/>
    <property type="match status" value="1"/>
</dbReference>
<evidence type="ECO:0000313" key="5">
    <source>
        <dbReference type="EMBL" id="BCB84802.1"/>
    </source>
</evidence>
<dbReference type="GO" id="GO:0047527">
    <property type="term" value="F:2,3-dihydroxybenzoate-serine ligase activity"/>
    <property type="evidence" value="ECO:0007669"/>
    <property type="project" value="TreeGrafter"/>
</dbReference>
<dbReference type="SUPFAM" id="SSF53474">
    <property type="entry name" value="alpha/beta-Hydrolases"/>
    <property type="match status" value="1"/>
</dbReference>
<dbReference type="Gene3D" id="3.30.559.10">
    <property type="entry name" value="Chloramphenicol acetyltransferase-like domain"/>
    <property type="match status" value="1"/>
</dbReference>
<evidence type="ECO:0000256" key="2">
    <source>
        <dbReference type="ARBA" id="ARBA00022450"/>
    </source>
</evidence>
<dbReference type="InterPro" id="IPR023213">
    <property type="entry name" value="CAT-like_dom_sf"/>
</dbReference>
<dbReference type="Gene3D" id="3.40.50.1820">
    <property type="entry name" value="alpha/beta hydrolase"/>
    <property type="match status" value="1"/>
</dbReference>
<keyword evidence="6" id="KW-1185">Reference proteome</keyword>
<sequence length="1292" mass="136209">MTGWLPLTSAARGLYFAHQLAPDSAAYSTAEVVEISGPLEPAALGDAIRHAYLDFEQLRVELRLGPDGPQQRVRPEPPASLRTVDLRGEPDPHAEADRMIRADLARPLDLDTGDLVRTALFLVGPDRALWYHCAHHVLLDGYGYAQLARRVAAWYGAGTGGPAPAPVTATLADVVAEDRAREAADDEFWAARLTGAGLSTLAGRAAAPAPAAVRAAVDLTPGTLAALVAGAERHGCAWTDLATAACAGYLARMAGLDEVRVGLPSMNRVVPGRGVSAAARTVCTAMNVLPVAARVGAATVGELTARVRAEAAAARAHSYTRQEDLARRLRRAGGGQLFGPQVNLLPFDLRLAFGAATGVVRNVTAGPVEDMTWCLRGVPGHGRPVRLEVDANPRLYPEGDAREHAERLATWLATFATADPGEPVAALPLATAVDRRRVLVDFAGPVVRRPARTLLDAFRGQCARTPHAPAVRYDGAQLTYAQLGERAARLARALHERGVRPGDVVGVGLLRGLDLFVAVYALLHLGAVYLPADPDLPHRRIAGMLADAGSRWLLTDRHAGLAGVAGAGVRVLPPSLSSASRLESEVDPDSIAYVLFTSGSTGRPKGVRISHRAIDNRLAWMQAHFRLRPGERVLHKTPISFDVSIWELYWPLQVGGCVVLARPGGHRDPGYLADLMAGERVSTVHFVPSMLRAFCAAPASARVAEGRTLTRLVSSGEPLTAELARTAASRLGVAPTNLYGPTEAAVDVTYWDCDPDRDGDTVPIGRPLWNTRAYVLDAASRLVPPGARGELYLAGVQLADGYAGRDDLTAERFAADPFVPGERMYRTGDLASWRGDGALLYHGRADDQLKIRGQRLEPAEVEAVLGAVPGVRHMAAVGVVGPGDETRLVAYLTGTAPFAVLRAAAREALPEAMRPSAYVQVAELPLTPSGKVDRRALAARGLPAAPPAAGAAPADVWQQQIGELMADVLGAGGPLPPDADFFDAGGDSLLALRLAARIEAVLGRRLGLTDIFAGPTPAHLARAVAGPGRAGRDLAEVLPLRGGDGPPLFLLPPAGGLGWCYAPLLRSLPAGLRVIAIQSSAFERPEAALPSTLDALAAGYLSAIRSVVGDGPFHVGGWSIGGMAAHAVAASAVAGGQRVGTVVLLDAYPADQWRHLGEPTRAEALRGILRMAGAEHLVADDAPLDDDVLQRALRAGANPMAALPPAVLAASIRCIVHGTMLVRTGSHQSYAGDLLLFRAAAPRPERWLDPAGWAPYARRVEVVDLPASHPELVRAPAVDQIGTVLSARLRQR</sequence>
<dbReference type="PROSITE" id="PS00012">
    <property type="entry name" value="PHOSPHOPANTETHEINE"/>
    <property type="match status" value="1"/>
</dbReference>
<dbReference type="PANTHER" id="PTHR45527">
    <property type="entry name" value="NONRIBOSOMAL PEPTIDE SYNTHETASE"/>
    <property type="match status" value="1"/>
</dbReference>
<dbReference type="RefSeq" id="WP_173156156.1">
    <property type="nucleotide sequence ID" value="NZ_AP022871.1"/>
</dbReference>
<feature type="domain" description="Carrier" evidence="4">
    <location>
        <begin position="952"/>
        <end position="1028"/>
    </location>
</feature>
<dbReference type="InterPro" id="IPR010071">
    <property type="entry name" value="AA_adenyl_dom"/>
</dbReference>
<dbReference type="Gene3D" id="3.30.559.30">
    <property type="entry name" value="Nonribosomal peptide synthetase, condensation domain"/>
    <property type="match status" value="1"/>
</dbReference>
<dbReference type="EMBL" id="AP022871">
    <property type="protein sequence ID" value="BCB84802.1"/>
    <property type="molecule type" value="Genomic_DNA"/>
</dbReference>
<dbReference type="NCBIfam" id="TIGR01733">
    <property type="entry name" value="AA-adenyl-dom"/>
    <property type="match status" value="1"/>
</dbReference>
<dbReference type="Gene3D" id="3.30.300.30">
    <property type="match status" value="1"/>
</dbReference>
<dbReference type="CDD" id="cd17646">
    <property type="entry name" value="A_NRPS_AB3403-like"/>
    <property type="match status" value="1"/>
</dbReference>
<keyword evidence="3" id="KW-0597">Phosphoprotein</keyword>
<dbReference type="GO" id="GO:0031177">
    <property type="term" value="F:phosphopantetheine binding"/>
    <property type="evidence" value="ECO:0007669"/>
    <property type="project" value="InterPro"/>
</dbReference>
<dbReference type="InterPro" id="IPR036736">
    <property type="entry name" value="ACP-like_sf"/>
</dbReference>
<dbReference type="KEGG" id="psuu:Psuf_021150"/>
<dbReference type="InterPro" id="IPR006162">
    <property type="entry name" value="Ppantetheine_attach_site"/>
</dbReference>
<dbReference type="GO" id="GO:0005829">
    <property type="term" value="C:cytosol"/>
    <property type="evidence" value="ECO:0007669"/>
    <property type="project" value="TreeGrafter"/>
</dbReference>
<dbReference type="Pfam" id="PF00550">
    <property type="entry name" value="PP-binding"/>
    <property type="match status" value="1"/>
</dbReference>
<dbReference type="Proteomes" id="UP000503011">
    <property type="component" value="Chromosome"/>
</dbReference>
<dbReference type="InterPro" id="IPR001031">
    <property type="entry name" value="Thioesterase"/>
</dbReference>
<dbReference type="InterPro" id="IPR000873">
    <property type="entry name" value="AMP-dep_synth/lig_dom"/>
</dbReference>
<dbReference type="GO" id="GO:0009239">
    <property type="term" value="P:enterobactin biosynthetic process"/>
    <property type="evidence" value="ECO:0007669"/>
    <property type="project" value="TreeGrafter"/>
</dbReference>
<dbReference type="Gene3D" id="3.40.50.980">
    <property type="match status" value="2"/>
</dbReference>
<dbReference type="InterPro" id="IPR009081">
    <property type="entry name" value="PP-bd_ACP"/>
</dbReference>
<dbReference type="FunFam" id="2.30.38.10:FF:000001">
    <property type="entry name" value="Non-ribosomal peptide synthetase PvdI"/>
    <property type="match status" value="1"/>
</dbReference>
<evidence type="ECO:0000259" key="4">
    <source>
        <dbReference type="PROSITE" id="PS50075"/>
    </source>
</evidence>
<proteinExistence type="predicted"/>
<dbReference type="SUPFAM" id="SSF47336">
    <property type="entry name" value="ACP-like"/>
    <property type="match status" value="1"/>
</dbReference>
<dbReference type="Pfam" id="PF13193">
    <property type="entry name" value="AMP-binding_C"/>
    <property type="match status" value="1"/>
</dbReference>
<dbReference type="SUPFAM" id="SSF56801">
    <property type="entry name" value="Acetyl-CoA synthetase-like"/>
    <property type="match status" value="1"/>
</dbReference>
<dbReference type="SMART" id="SM00823">
    <property type="entry name" value="PKS_PP"/>
    <property type="match status" value="1"/>
</dbReference>
<reference evidence="5 6" key="2">
    <citation type="submission" date="2020-03" db="EMBL/GenBank/DDBJ databases">
        <authorList>
            <person name="Ichikawa N."/>
            <person name="Kimura A."/>
            <person name="Kitahashi Y."/>
            <person name="Uohara A."/>
        </authorList>
    </citation>
    <scope>NUCLEOTIDE SEQUENCE [LARGE SCALE GENOMIC DNA]</scope>
    <source>
        <strain evidence="5 6">NBRC 105367</strain>
    </source>
</reference>
<accession>A0A6F8YFC9</accession>
<dbReference type="InterPro" id="IPR001242">
    <property type="entry name" value="Condensation_dom"/>
</dbReference>
<evidence type="ECO:0000313" key="6">
    <source>
        <dbReference type="Proteomes" id="UP000503011"/>
    </source>
</evidence>
<dbReference type="PANTHER" id="PTHR45527:SF1">
    <property type="entry name" value="FATTY ACID SYNTHASE"/>
    <property type="match status" value="1"/>
</dbReference>
<dbReference type="PROSITE" id="PS50075">
    <property type="entry name" value="CARRIER"/>
    <property type="match status" value="1"/>
</dbReference>
<reference evidence="5 6" key="1">
    <citation type="submission" date="2020-03" db="EMBL/GenBank/DDBJ databases">
        <title>Whole genome shotgun sequence of Phytohabitans suffuscus NBRC 105367.</title>
        <authorList>
            <person name="Komaki H."/>
            <person name="Tamura T."/>
        </authorList>
    </citation>
    <scope>NUCLEOTIDE SEQUENCE [LARGE SCALE GENOMIC DNA]</scope>
    <source>
        <strain evidence="5 6">NBRC 105367</strain>
    </source>
</reference>
<dbReference type="InterPro" id="IPR025110">
    <property type="entry name" value="AMP-bd_C"/>
</dbReference>
<dbReference type="InterPro" id="IPR045851">
    <property type="entry name" value="AMP-bd_C_sf"/>
</dbReference>
<dbReference type="InterPro" id="IPR020806">
    <property type="entry name" value="PKS_PP-bd"/>
</dbReference>